<dbReference type="PANTHER" id="PTHR33336">
    <property type="entry name" value="QUINOL MONOOXYGENASE YGIN-RELATED"/>
    <property type="match status" value="1"/>
</dbReference>
<keyword evidence="2" id="KW-0503">Monooxygenase</keyword>
<gene>
    <name evidence="2" type="ORF">HYN43_029120</name>
</gene>
<dbReference type="AlphaFoldDB" id="A0A494W6E7"/>
<dbReference type="OrthoDB" id="964493at2"/>
<protein>
    <submittedName>
        <fullName evidence="2">Antibiotic biosynthesis monooxygenase</fullName>
    </submittedName>
</protein>
<keyword evidence="2" id="KW-0560">Oxidoreductase</keyword>
<dbReference type="Gene3D" id="3.30.70.100">
    <property type="match status" value="1"/>
</dbReference>
<dbReference type="InterPro" id="IPR011008">
    <property type="entry name" value="Dimeric_a/b-barrel"/>
</dbReference>
<dbReference type="InterPro" id="IPR007138">
    <property type="entry name" value="ABM_dom"/>
</dbReference>
<dbReference type="InterPro" id="IPR050744">
    <property type="entry name" value="AI-2_Isomerase_LsrG"/>
</dbReference>
<dbReference type="GO" id="GO:0005829">
    <property type="term" value="C:cytosol"/>
    <property type="evidence" value="ECO:0007669"/>
    <property type="project" value="TreeGrafter"/>
</dbReference>
<dbReference type="RefSeq" id="WP_119407328.1">
    <property type="nucleotide sequence ID" value="NZ_CP032869.1"/>
</dbReference>
<dbReference type="GO" id="GO:0004497">
    <property type="term" value="F:monooxygenase activity"/>
    <property type="evidence" value="ECO:0007669"/>
    <property type="project" value="UniProtKB-KW"/>
</dbReference>
<evidence type="ECO:0000313" key="3">
    <source>
        <dbReference type="Proteomes" id="UP000270046"/>
    </source>
</evidence>
<dbReference type="KEGG" id="muh:HYN43_029120"/>
<accession>A0A494W6E7</accession>
<dbReference type="SUPFAM" id="SSF54909">
    <property type="entry name" value="Dimeric alpha+beta barrel"/>
    <property type="match status" value="1"/>
</dbReference>
<organism evidence="2 3">
    <name type="scientific">Mucilaginibacter celer</name>
    <dbReference type="NCBI Taxonomy" id="2305508"/>
    <lineage>
        <taxon>Bacteria</taxon>
        <taxon>Pseudomonadati</taxon>
        <taxon>Bacteroidota</taxon>
        <taxon>Sphingobacteriia</taxon>
        <taxon>Sphingobacteriales</taxon>
        <taxon>Sphingobacteriaceae</taxon>
        <taxon>Mucilaginibacter</taxon>
    </lineage>
</organism>
<evidence type="ECO:0000259" key="1">
    <source>
        <dbReference type="PROSITE" id="PS51725"/>
    </source>
</evidence>
<dbReference type="PROSITE" id="PS51725">
    <property type="entry name" value="ABM"/>
    <property type="match status" value="1"/>
</dbReference>
<dbReference type="EMBL" id="CP032869">
    <property type="protein sequence ID" value="AYL99085.1"/>
    <property type="molecule type" value="Genomic_DNA"/>
</dbReference>
<dbReference type="Pfam" id="PF03992">
    <property type="entry name" value="ABM"/>
    <property type="match status" value="1"/>
</dbReference>
<sequence length="100" mass="11202">MENSPIHVIAKWKVKPGKLDDVLSLLPEAVKASTAEEGNLFYKIQQDNTDANTLLLFEGYKNEEALNFHRNSEAFQTIVVGGIVPLLEAREINFTTPLVF</sequence>
<feature type="domain" description="ABM" evidence="1">
    <location>
        <begin position="6"/>
        <end position="99"/>
    </location>
</feature>
<proteinExistence type="predicted"/>
<evidence type="ECO:0000313" key="2">
    <source>
        <dbReference type="EMBL" id="AYL99085.1"/>
    </source>
</evidence>
<dbReference type="PANTHER" id="PTHR33336:SF3">
    <property type="entry name" value="ABM DOMAIN-CONTAINING PROTEIN"/>
    <property type="match status" value="1"/>
</dbReference>
<dbReference type="Proteomes" id="UP000270046">
    <property type="component" value="Chromosome"/>
</dbReference>
<name>A0A494W6E7_9SPHI</name>
<keyword evidence="3" id="KW-1185">Reference proteome</keyword>
<reference evidence="2 3" key="1">
    <citation type="submission" date="2018-10" db="EMBL/GenBank/DDBJ databases">
        <title>Genome sequencing of Mucilaginibacter sp. HYN0043.</title>
        <authorList>
            <person name="Kim M."/>
            <person name="Yi H."/>
        </authorList>
    </citation>
    <scope>NUCLEOTIDE SEQUENCE [LARGE SCALE GENOMIC DNA]</scope>
    <source>
        <strain evidence="2 3">HYN0043</strain>
    </source>
</reference>